<evidence type="ECO:0000313" key="1">
    <source>
        <dbReference type="EMBL" id="MDK2593597.1"/>
    </source>
</evidence>
<sequence>MKKKSHDNEFTFNLEGLSSISFVVKEHKVTEGQPYDGVTCDGRTITVKAGRHNSSEVAVWFNERINIGGIAKTYSSHSPSSLNFAVTGTLVFNMKNGVTYTFDDFVLGQGHYSGNNNWWIGSKYMVGVTWTNVDQQYAVNLVSDTLSLEADIITDDPVGSVIDSAKLIVDILSNRQVGSGSIAARTSESTTAVELFLFQMDNSDTDINMTGFYKRP</sequence>
<name>A0ABT7EG01_9GAMM</name>
<keyword evidence="2" id="KW-1185">Reference proteome</keyword>
<accession>A0ABT7EG01</accession>
<reference evidence="1 2" key="1">
    <citation type="submission" date="2023-05" db="EMBL/GenBank/DDBJ databases">
        <title>Pseudoalteromonas ardens sp. nov., Pseudoalteromonas obscura sp. nov., and Pseudoalteromonas umbrosa sp. nov., isolated from the coral Montipora capitata.</title>
        <authorList>
            <person name="Thomas E.M."/>
            <person name="Smith E.M."/>
            <person name="Papke E."/>
            <person name="Shlafstein M.D."/>
            <person name="Oline D.K."/>
            <person name="Videau P."/>
            <person name="Saw J.H."/>
            <person name="Strangman W.K."/>
            <person name="Ushijima B."/>
        </authorList>
    </citation>
    <scope>NUCLEOTIDE SEQUENCE [LARGE SCALE GENOMIC DNA]</scope>
    <source>
        <strain evidence="1 2">P94</strain>
    </source>
</reference>
<organism evidence="1 2">
    <name type="scientific">Pseudoalteromonas obscura</name>
    <dbReference type="NCBI Taxonomy" id="3048491"/>
    <lineage>
        <taxon>Bacteria</taxon>
        <taxon>Pseudomonadati</taxon>
        <taxon>Pseudomonadota</taxon>
        <taxon>Gammaproteobacteria</taxon>
        <taxon>Alteromonadales</taxon>
        <taxon>Pseudoalteromonadaceae</taxon>
        <taxon>Pseudoalteromonas</taxon>
    </lineage>
</organism>
<protein>
    <submittedName>
        <fullName evidence="1">Uncharacterized protein</fullName>
    </submittedName>
</protein>
<comment type="caution">
    <text evidence="1">The sequence shown here is derived from an EMBL/GenBank/DDBJ whole genome shotgun (WGS) entry which is preliminary data.</text>
</comment>
<gene>
    <name evidence="1" type="ORF">QNM18_00780</name>
</gene>
<dbReference type="Proteomes" id="UP001231915">
    <property type="component" value="Unassembled WGS sequence"/>
</dbReference>
<dbReference type="RefSeq" id="WP_211012187.1">
    <property type="nucleotide sequence ID" value="NZ_JASJUT010000001.1"/>
</dbReference>
<proteinExistence type="predicted"/>
<dbReference type="EMBL" id="JASJUT010000001">
    <property type="protein sequence ID" value="MDK2593597.1"/>
    <property type="molecule type" value="Genomic_DNA"/>
</dbReference>
<evidence type="ECO:0000313" key="2">
    <source>
        <dbReference type="Proteomes" id="UP001231915"/>
    </source>
</evidence>